<keyword evidence="7" id="KW-1185">Reference proteome</keyword>
<protein>
    <recommendedName>
        <fullName evidence="8">Parasitic phase-specific protein PSP-1</fullName>
    </recommendedName>
</protein>
<name>A0ABP0DXS8_9PEZI</name>
<gene>
    <name evidence="6" type="ORF">SEPCBS119000_004762</name>
</gene>
<accession>A0ABP0DXS8</accession>
<evidence type="ECO:0000256" key="2">
    <source>
        <dbReference type="ARBA" id="ARBA00022692"/>
    </source>
</evidence>
<evidence type="ECO:0000256" key="3">
    <source>
        <dbReference type="ARBA" id="ARBA00022989"/>
    </source>
</evidence>
<dbReference type="InterPro" id="IPR007568">
    <property type="entry name" value="RTA1"/>
</dbReference>
<comment type="subcellular location">
    <subcellularLocation>
        <location evidence="1">Membrane</location>
        <topology evidence="1">Multi-pass membrane protein</topology>
    </subcellularLocation>
</comment>
<feature type="transmembrane region" description="Helical" evidence="5">
    <location>
        <begin position="175"/>
        <end position="197"/>
    </location>
</feature>
<organism evidence="6 7">
    <name type="scientific">Sporothrix epigloea</name>
    <dbReference type="NCBI Taxonomy" id="1892477"/>
    <lineage>
        <taxon>Eukaryota</taxon>
        <taxon>Fungi</taxon>
        <taxon>Dikarya</taxon>
        <taxon>Ascomycota</taxon>
        <taxon>Pezizomycotina</taxon>
        <taxon>Sordariomycetes</taxon>
        <taxon>Sordariomycetidae</taxon>
        <taxon>Ophiostomatales</taxon>
        <taxon>Ophiostomataceae</taxon>
        <taxon>Sporothrix</taxon>
    </lineage>
</organism>
<evidence type="ECO:0000256" key="5">
    <source>
        <dbReference type="SAM" id="Phobius"/>
    </source>
</evidence>
<feature type="transmembrane region" description="Helical" evidence="5">
    <location>
        <begin position="66"/>
        <end position="86"/>
    </location>
</feature>
<evidence type="ECO:0008006" key="8">
    <source>
        <dbReference type="Google" id="ProtNLM"/>
    </source>
</evidence>
<dbReference type="PANTHER" id="PTHR31465">
    <property type="entry name" value="PROTEIN RTA1-RELATED"/>
    <property type="match status" value="1"/>
</dbReference>
<sequence>MGYLPGGLIAYGPNTDCTLAICPVEWSILTYQPSIAASAVFIAFFAIAIVVHAYEGFRWRHTLGSFAVPMILGLLDEIIGYIGRIIMHGNPFSFNGFLIQIICITTGPVFFCAAIYVTLAKTIYYLDLSLARFNPKFFYWFFIPCDVISLAFQAAGGALSSLSTGSNKTGINMSLFGLSFQVFTLVVFIGFTADYLYRYHVFHKGLTDLPDPGRFRIFLFGLWSAIILILIRCVYRINELSEGYDGKIFHNEGLFYGLESTMIVLAVYALALGQPGFGLQSATEKPDTVNAVEMNSVEGSKPSSV</sequence>
<evidence type="ECO:0000256" key="4">
    <source>
        <dbReference type="ARBA" id="ARBA00023136"/>
    </source>
</evidence>
<dbReference type="Pfam" id="PF04479">
    <property type="entry name" value="RTA1"/>
    <property type="match status" value="1"/>
</dbReference>
<feature type="transmembrane region" description="Helical" evidence="5">
    <location>
        <begin position="217"/>
        <end position="237"/>
    </location>
</feature>
<evidence type="ECO:0000313" key="7">
    <source>
        <dbReference type="Proteomes" id="UP001642502"/>
    </source>
</evidence>
<proteinExistence type="predicted"/>
<reference evidence="6 7" key="1">
    <citation type="submission" date="2024-01" db="EMBL/GenBank/DDBJ databases">
        <authorList>
            <person name="Allen C."/>
            <person name="Tagirdzhanova G."/>
        </authorList>
    </citation>
    <scope>NUCLEOTIDE SEQUENCE [LARGE SCALE GENOMIC DNA]</scope>
    <source>
        <strain evidence="6 7">CBS 119000</strain>
    </source>
</reference>
<dbReference type="PANTHER" id="PTHR31465:SF9">
    <property type="entry name" value="SPHINGOID LONG-CHAIN BASE TRANSPORTER RSB1"/>
    <property type="match status" value="1"/>
</dbReference>
<evidence type="ECO:0000256" key="1">
    <source>
        <dbReference type="ARBA" id="ARBA00004141"/>
    </source>
</evidence>
<feature type="transmembrane region" description="Helical" evidence="5">
    <location>
        <begin position="253"/>
        <end position="271"/>
    </location>
</feature>
<dbReference type="EMBL" id="CAWUON010000077">
    <property type="protein sequence ID" value="CAK7271741.1"/>
    <property type="molecule type" value="Genomic_DNA"/>
</dbReference>
<keyword evidence="4 5" id="KW-0472">Membrane</keyword>
<keyword evidence="2 5" id="KW-0812">Transmembrane</keyword>
<evidence type="ECO:0000313" key="6">
    <source>
        <dbReference type="EMBL" id="CAK7271741.1"/>
    </source>
</evidence>
<feature type="transmembrane region" description="Helical" evidence="5">
    <location>
        <begin position="92"/>
        <end position="117"/>
    </location>
</feature>
<keyword evidence="3 5" id="KW-1133">Transmembrane helix</keyword>
<dbReference type="Proteomes" id="UP001642502">
    <property type="component" value="Unassembled WGS sequence"/>
</dbReference>
<feature type="transmembrane region" description="Helical" evidence="5">
    <location>
        <begin position="137"/>
        <end position="155"/>
    </location>
</feature>
<comment type="caution">
    <text evidence="6">The sequence shown here is derived from an EMBL/GenBank/DDBJ whole genome shotgun (WGS) entry which is preliminary data.</text>
</comment>
<feature type="transmembrane region" description="Helical" evidence="5">
    <location>
        <begin position="35"/>
        <end position="54"/>
    </location>
</feature>